<feature type="transmembrane region" description="Helical" evidence="6">
    <location>
        <begin position="55"/>
        <end position="74"/>
    </location>
</feature>
<feature type="transmembrane region" description="Helical" evidence="6">
    <location>
        <begin position="114"/>
        <end position="135"/>
    </location>
</feature>
<feature type="compositionally biased region" description="Low complexity" evidence="5">
    <location>
        <begin position="514"/>
        <end position="538"/>
    </location>
</feature>
<organism evidence="8 9">
    <name type="scientific">Dictyostelium purpureum</name>
    <name type="common">Slime mold</name>
    <dbReference type="NCBI Taxonomy" id="5786"/>
    <lineage>
        <taxon>Eukaryota</taxon>
        <taxon>Amoebozoa</taxon>
        <taxon>Evosea</taxon>
        <taxon>Eumycetozoa</taxon>
        <taxon>Dictyostelia</taxon>
        <taxon>Dictyosteliales</taxon>
        <taxon>Dictyosteliaceae</taxon>
        <taxon>Dictyostelium</taxon>
    </lineage>
</organism>
<dbReference type="VEuPathDB" id="AmoebaDB:DICPUDRAFT_158103"/>
<dbReference type="EMBL" id="GL871350">
    <property type="protein sequence ID" value="EGC30184.1"/>
    <property type="molecule type" value="Genomic_DNA"/>
</dbReference>
<sequence>MGKIKNKNNSNNLKDNNNNINNINSNSLKDNNNNKKRNTLSYIKHKLTCMFGCDYRSMALFRVAMALCVIGDVIERGVDLRVMYTDEGIMPRHLIIQRYSSNYFYVVHLMNSSVHFQAILFSLHIFFALLMLIGYRTKTFSTLTWFMTISLQAYNGVVGHGGDVFFRCMLFINIFLPTAEYFSVDKATFYNEQPIGSSSPSRMNNSLTNNSISIASGNIDNEHNQPLLDSHNSANGASNPLNISIDSGLNTSGNGLLNNPGNSGSVVGESNIEIGLFEKEKESYSHHHRDPNSYRYLSFATACVLLQMGCMYVTSYFHKTGEEWRNGEATFYAITLDYFATDFAKLILHFRPIIRVLTIAVAKWELIGIFFIFSPVYTDWFRFFSALGFIAMHVGFVMCLRLGLFFWVTAGAQLINIPTPVWEIFFRWCERKILKGQRPPKVYYNTTSPFSQKLALAIKTFFIVPGTAYFSPLTHITQNENISLSTFHNINDNANNPINNNNTSDDDTDESDQQETSLSSRRRSSPNMNNKSSGSLNSSTSNYYNKELVGDDWLVSIDSNGIRKRNIHALNYILSKSPLLFPIAWCCKYVPNKLSDFWGKTIQLFHSRSQQNQVVSGKRSIYSKRKNPIPSFPRWCSVLNNIFMFFICWYILAYNCNTFKIDLGYNYNLSFIAYTFRLDQGWNMFSPAPPKTHWWHVIHGELEDGTKVELFKNEGIFNFNINTVVNFEKPNPFYKSYGNHRWFKYWENGYNQANSDSMRLEMGRYICRQFNNRHLGDEMLYKFSVYFVHEFQHLDGTVTAPQHQTLWNHVCYEK</sequence>
<protein>
    <recommendedName>
        <fullName evidence="7">HTTM-like domain-containing protein</fullName>
    </recommendedName>
</protein>
<feature type="compositionally biased region" description="Low complexity" evidence="5">
    <location>
        <begin position="7"/>
        <end position="31"/>
    </location>
</feature>
<feature type="region of interest" description="Disordered" evidence="5">
    <location>
        <begin position="494"/>
        <end position="538"/>
    </location>
</feature>
<dbReference type="SMART" id="SM00752">
    <property type="entry name" value="HTTM"/>
    <property type="match status" value="1"/>
</dbReference>
<evidence type="ECO:0000256" key="1">
    <source>
        <dbReference type="ARBA" id="ARBA00004127"/>
    </source>
</evidence>
<evidence type="ECO:0000256" key="2">
    <source>
        <dbReference type="ARBA" id="ARBA00022692"/>
    </source>
</evidence>
<feature type="transmembrane region" description="Helical" evidence="6">
    <location>
        <begin position="632"/>
        <end position="652"/>
    </location>
</feature>
<dbReference type="PANTHER" id="PTHR39535:SF3">
    <property type="entry name" value="HTTM DOMAIN-CONTAINING PROTEIN"/>
    <property type="match status" value="1"/>
</dbReference>
<dbReference type="AlphaFoldDB" id="F1A0U7"/>
<dbReference type="InterPro" id="IPR052964">
    <property type="entry name" value="Sporulation_signal_mat"/>
</dbReference>
<feature type="transmembrane region" description="Helical" evidence="6">
    <location>
        <begin position="355"/>
        <end position="377"/>
    </location>
</feature>
<feature type="compositionally biased region" description="Low complexity" evidence="5">
    <location>
        <begin position="494"/>
        <end position="503"/>
    </location>
</feature>
<keyword evidence="2 6" id="KW-0812">Transmembrane</keyword>
<gene>
    <name evidence="8" type="ORF">DICPUDRAFT_158103</name>
</gene>
<name>F1A0U7_DICPU</name>
<reference evidence="9" key="1">
    <citation type="journal article" date="2011" name="Genome Biol.">
        <title>Comparative genomics of the social amoebae Dictyostelium discoideum and Dictyostelium purpureum.</title>
        <authorList>
            <consortium name="US DOE Joint Genome Institute (JGI-PGF)"/>
            <person name="Sucgang R."/>
            <person name="Kuo A."/>
            <person name="Tian X."/>
            <person name="Salerno W."/>
            <person name="Parikh A."/>
            <person name="Feasley C.L."/>
            <person name="Dalin E."/>
            <person name="Tu H."/>
            <person name="Huang E."/>
            <person name="Barry K."/>
            <person name="Lindquist E."/>
            <person name="Shapiro H."/>
            <person name="Bruce D."/>
            <person name="Schmutz J."/>
            <person name="Salamov A."/>
            <person name="Fey P."/>
            <person name="Gaudet P."/>
            <person name="Anjard C."/>
            <person name="Babu M.M."/>
            <person name="Basu S."/>
            <person name="Bushmanova Y."/>
            <person name="van der Wel H."/>
            <person name="Katoh-Kurasawa M."/>
            <person name="Dinh C."/>
            <person name="Coutinho P.M."/>
            <person name="Saito T."/>
            <person name="Elias M."/>
            <person name="Schaap P."/>
            <person name="Kay R.R."/>
            <person name="Henrissat B."/>
            <person name="Eichinger L."/>
            <person name="Rivero F."/>
            <person name="Putnam N.H."/>
            <person name="West C.M."/>
            <person name="Loomis W.F."/>
            <person name="Chisholm R.L."/>
            <person name="Shaulsky G."/>
            <person name="Strassmann J.E."/>
            <person name="Queller D.C."/>
            <person name="Kuspa A."/>
            <person name="Grigoriev I.V."/>
        </authorList>
    </citation>
    <scope>NUCLEOTIDE SEQUENCE [LARGE SCALE GENOMIC DNA]</scope>
    <source>
        <strain evidence="9">QSDP1</strain>
    </source>
</reference>
<evidence type="ECO:0000313" key="8">
    <source>
        <dbReference type="EMBL" id="EGC30184.1"/>
    </source>
</evidence>
<evidence type="ECO:0000256" key="4">
    <source>
        <dbReference type="ARBA" id="ARBA00023136"/>
    </source>
</evidence>
<keyword evidence="4 6" id="KW-0472">Membrane</keyword>
<dbReference type="InterPro" id="IPR011020">
    <property type="entry name" value="HTTM-like"/>
</dbReference>
<dbReference type="KEGG" id="dpp:DICPUDRAFT_158103"/>
<dbReference type="GO" id="GO:0012505">
    <property type="term" value="C:endomembrane system"/>
    <property type="evidence" value="ECO:0007669"/>
    <property type="project" value="UniProtKB-SubCell"/>
</dbReference>
<evidence type="ECO:0000313" key="9">
    <source>
        <dbReference type="Proteomes" id="UP000001064"/>
    </source>
</evidence>
<keyword evidence="9" id="KW-1185">Reference proteome</keyword>
<evidence type="ECO:0000256" key="3">
    <source>
        <dbReference type="ARBA" id="ARBA00022989"/>
    </source>
</evidence>
<dbReference type="RefSeq" id="XP_003293291.1">
    <property type="nucleotide sequence ID" value="XM_003293243.1"/>
</dbReference>
<dbReference type="eggNOG" id="ENOG502S72F">
    <property type="taxonomic scope" value="Eukaryota"/>
</dbReference>
<dbReference type="GeneID" id="10511062"/>
<dbReference type="InParanoid" id="F1A0U7"/>
<dbReference type="Proteomes" id="UP000001064">
    <property type="component" value="Unassembled WGS sequence"/>
</dbReference>
<evidence type="ECO:0000259" key="7">
    <source>
        <dbReference type="SMART" id="SM00752"/>
    </source>
</evidence>
<dbReference type="OMA" id="DQGWNMF"/>
<keyword evidence="3 6" id="KW-1133">Transmembrane helix</keyword>
<feature type="transmembrane region" description="Helical" evidence="6">
    <location>
        <begin position="383"/>
        <end position="408"/>
    </location>
</feature>
<feature type="domain" description="HTTM-like" evidence="7">
    <location>
        <begin position="50"/>
        <end position="421"/>
    </location>
</feature>
<dbReference type="OrthoDB" id="15875at2759"/>
<comment type="subcellular location">
    <subcellularLocation>
        <location evidence="1">Endomembrane system</location>
        <topology evidence="1">Multi-pass membrane protein</topology>
    </subcellularLocation>
</comment>
<proteinExistence type="predicted"/>
<feature type="compositionally biased region" description="Acidic residues" evidence="5">
    <location>
        <begin position="504"/>
        <end position="513"/>
    </location>
</feature>
<feature type="transmembrane region" description="Helical" evidence="6">
    <location>
        <begin position="296"/>
        <end position="317"/>
    </location>
</feature>
<dbReference type="PANTHER" id="PTHR39535">
    <property type="entry name" value="SPORULATION-DELAYING PROTEIN SDPB"/>
    <property type="match status" value="1"/>
</dbReference>
<evidence type="ECO:0000256" key="6">
    <source>
        <dbReference type="SAM" id="Phobius"/>
    </source>
</evidence>
<feature type="region of interest" description="Disordered" evidence="5">
    <location>
        <begin position="1"/>
        <end position="35"/>
    </location>
</feature>
<accession>F1A0U7</accession>
<evidence type="ECO:0000256" key="5">
    <source>
        <dbReference type="SAM" id="MobiDB-lite"/>
    </source>
</evidence>